<dbReference type="SMART" id="SM00239">
    <property type="entry name" value="C2"/>
    <property type="match status" value="1"/>
</dbReference>
<dbReference type="InterPro" id="IPR001245">
    <property type="entry name" value="Ser-Thr/Tyr_kinase_cat_dom"/>
</dbReference>
<dbReference type="PROSITE" id="PS50004">
    <property type="entry name" value="C2"/>
    <property type="match status" value="1"/>
</dbReference>
<evidence type="ECO:0000256" key="9">
    <source>
        <dbReference type="ARBA" id="ARBA00022771"/>
    </source>
</evidence>
<dbReference type="EnsemblMetazoa" id="AEPI004341-RA">
    <property type="protein sequence ID" value="AEPI004341-PA"/>
    <property type="gene ID" value="AEPI004341"/>
</dbReference>
<reference evidence="18" key="1">
    <citation type="submission" date="2013-03" db="EMBL/GenBank/DDBJ databases">
        <title>The Genome Sequence of Anopheles epiroticus epiroticus2.</title>
        <authorList>
            <consortium name="The Broad Institute Genomics Platform"/>
            <person name="Neafsey D.E."/>
            <person name="Howell P."/>
            <person name="Walker B."/>
            <person name="Young S.K."/>
            <person name="Zeng Q."/>
            <person name="Gargeya S."/>
            <person name="Fitzgerald M."/>
            <person name="Haas B."/>
            <person name="Abouelleil A."/>
            <person name="Allen A.W."/>
            <person name="Alvarado L."/>
            <person name="Arachchi H.M."/>
            <person name="Berlin A.M."/>
            <person name="Chapman S.B."/>
            <person name="Gainer-Dewar J."/>
            <person name="Goldberg J."/>
            <person name="Griggs A."/>
            <person name="Gujja S."/>
            <person name="Hansen M."/>
            <person name="Howarth C."/>
            <person name="Imamovic A."/>
            <person name="Ireland A."/>
            <person name="Larimer J."/>
            <person name="McCowan C."/>
            <person name="Murphy C."/>
            <person name="Pearson M."/>
            <person name="Poon T.W."/>
            <person name="Priest M."/>
            <person name="Roberts A."/>
            <person name="Saif S."/>
            <person name="Shea T."/>
            <person name="Sisk P."/>
            <person name="Sykes S."/>
            <person name="Wortman J."/>
            <person name="Nusbaum C."/>
            <person name="Birren B."/>
        </authorList>
    </citation>
    <scope>NUCLEOTIDE SEQUENCE [LARGE SCALE GENOMIC DNA]</scope>
    <source>
        <strain evidence="18">Epiroticus2</strain>
    </source>
</reference>
<dbReference type="FunFam" id="2.60.40.150:FF:000012">
    <property type="entry name" value="Kinase C alpha type"/>
    <property type="match status" value="1"/>
</dbReference>
<keyword evidence="9" id="KW-0863">Zinc-finger</keyword>
<evidence type="ECO:0000313" key="18">
    <source>
        <dbReference type="Proteomes" id="UP000075885"/>
    </source>
</evidence>
<evidence type="ECO:0000259" key="15">
    <source>
        <dbReference type="PROSITE" id="PS50011"/>
    </source>
</evidence>
<dbReference type="EC" id="2.7.11.13" evidence="2"/>
<keyword evidence="3" id="KW-0723">Serine/threonine-protein kinase</keyword>
<evidence type="ECO:0000256" key="2">
    <source>
        <dbReference type="ARBA" id="ARBA00012429"/>
    </source>
</evidence>
<evidence type="ECO:0000256" key="3">
    <source>
        <dbReference type="ARBA" id="ARBA00022527"/>
    </source>
</evidence>
<dbReference type="PROSITE" id="PS51285">
    <property type="entry name" value="AGC_KINASE_CTER"/>
    <property type="match status" value="1"/>
</dbReference>
<feature type="domain" description="Protein kinase" evidence="15">
    <location>
        <begin position="199"/>
        <end position="449"/>
    </location>
</feature>
<evidence type="ECO:0000259" key="16">
    <source>
        <dbReference type="PROSITE" id="PS51285"/>
    </source>
</evidence>
<dbReference type="Gene3D" id="2.60.40.150">
    <property type="entry name" value="C2 domain"/>
    <property type="match status" value="1"/>
</dbReference>
<evidence type="ECO:0000256" key="8">
    <source>
        <dbReference type="ARBA" id="ARBA00022741"/>
    </source>
</evidence>
<dbReference type="InterPro" id="IPR017441">
    <property type="entry name" value="Protein_kinase_ATP_BS"/>
</dbReference>
<sequence>MNVHKRCEESVPNLCGCDHTERRGRIQLAITHSAGKLNIEVKQGRNLIPMDPNGSSDPYVKIKLIPDADNVKKKTKTIRASLNPVWNETLIFDLKAEDKDRRLLIEVWDWDRTSRNDFMGSLSFGISEILKNPVDGWFKLLTQEEGEYYNVPVPEEGADLVQLKSQMRKTSITKKIPMMGDKDVPHNMTKKDVIRATDFNFLMVLGKGSFGKVMLAERKGTDELYAIKILKKDIIIQDDDVECTMVEKRVLALSSKPPFLVQLHSCFQTMDRLYFVMEYVNGGDLMFQIQQCGKFKEPSVDWWAYGVLLYEMLVGQPPFDGEDEEELFAAITDHNVSYPKSLSKEAKDVCKGLLTKNPQKRLGCGARGEEDVRAHAFFRRIDWEKIENREVQPPFKPKIKHRKDVSNFDRQFTSEKTDLTPTDKLFMMNLDQTEFNGFSYLNPEFVQYV</sequence>
<dbReference type="Pfam" id="PF07714">
    <property type="entry name" value="PK_Tyr_Ser-Thr"/>
    <property type="match status" value="1"/>
</dbReference>
<dbReference type="Gene3D" id="3.30.200.20">
    <property type="entry name" value="Phosphorylase Kinase, domain 1"/>
    <property type="match status" value="2"/>
</dbReference>
<dbReference type="PROSITE" id="PS50011">
    <property type="entry name" value="PROTEIN_KINASE_DOM"/>
    <property type="match status" value="1"/>
</dbReference>
<evidence type="ECO:0000256" key="4">
    <source>
        <dbReference type="ARBA" id="ARBA00022553"/>
    </source>
</evidence>
<evidence type="ECO:0000259" key="14">
    <source>
        <dbReference type="PROSITE" id="PS50004"/>
    </source>
</evidence>
<accession>A0A182PBN6</accession>
<dbReference type="InterPro" id="IPR017892">
    <property type="entry name" value="Pkinase_C"/>
</dbReference>
<dbReference type="InterPro" id="IPR000008">
    <property type="entry name" value="C2_dom"/>
</dbReference>
<protein>
    <recommendedName>
        <fullName evidence="2">protein kinase C</fullName>
        <ecNumber evidence="2">2.7.11.13</ecNumber>
    </recommendedName>
</protein>
<keyword evidence="11" id="KW-0862">Zinc</keyword>
<dbReference type="PROSITE" id="PS00107">
    <property type="entry name" value="PROTEIN_KINASE_ATP"/>
    <property type="match status" value="1"/>
</dbReference>
<evidence type="ECO:0000313" key="17">
    <source>
        <dbReference type="EnsemblMetazoa" id="AEPI004341-PA"/>
    </source>
</evidence>
<dbReference type="PRINTS" id="PR00360">
    <property type="entry name" value="C2DOMAIN"/>
</dbReference>
<dbReference type="InterPro" id="IPR000961">
    <property type="entry name" value="AGC-kinase_C"/>
</dbReference>
<dbReference type="Gene3D" id="1.10.510.10">
    <property type="entry name" value="Transferase(Phosphotransferase) domain 1"/>
    <property type="match status" value="1"/>
</dbReference>
<keyword evidence="18" id="KW-1185">Reference proteome</keyword>
<keyword evidence="12 13" id="KW-0067">ATP-binding</keyword>
<evidence type="ECO:0000256" key="13">
    <source>
        <dbReference type="PROSITE-ProRule" id="PRU10141"/>
    </source>
</evidence>
<evidence type="ECO:0000256" key="7">
    <source>
        <dbReference type="ARBA" id="ARBA00022737"/>
    </source>
</evidence>
<dbReference type="SUPFAM" id="SSF49562">
    <property type="entry name" value="C2 domain (Calcium/lipid-binding domain, CaLB)"/>
    <property type="match status" value="1"/>
</dbReference>
<keyword evidence="7" id="KW-0677">Repeat</keyword>
<feature type="domain" description="C2" evidence="14">
    <location>
        <begin position="22"/>
        <end position="138"/>
    </location>
</feature>
<organism evidence="17 18">
    <name type="scientific">Anopheles epiroticus</name>
    <dbReference type="NCBI Taxonomy" id="199890"/>
    <lineage>
        <taxon>Eukaryota</taxon>
        <taxon>Metazoa</taxon>
        <taxon>Ecdysozoa</taxon>
        <taxon>Arthropoda</taxon>
        <taxon>Hexapoda</taxon>
        <taxon>Insecta</taxon>
        <taxon>Pterygota</taxon>
        <taxon>Neoptera</taxon>
        <taxon>Endopterygota</taxon>
        <taxon>Diptera</taxon>
        <taxon>Nematocera</taxon>
        <taxon>Culicoidea</taxon>
        <taxon>Culicidae</taxon>
        <taxon>Anophelinae</taxon>
        <taxon>Anopheles</taxon>
    </lineage>
</organism>
<dbReference type="Pfam" id="PF00433">
    <property type="entry name" value="Pkinase_C"/>
    <property type="match status" value="1"/>
</dbReference>
<name>A0A182PBN6_9DIPT</name>
<evidence type="ECO:0000256" key="10">
    <source>
        <dbReference type="ARBA" id="ARBA00022777"/>
    </source>
</evidence>
<dbReference type="GO" id="GO:0005524">
    <property type="term" value="F:ATP binding"/>
    <property type="evidence" value="ECO:0007669"/>
    <property type="project" value="UniProtKB-UniRule"/>
</dbReference>
<dbReference type="GO" id="GO:0004697">
    <property type="term" value="F:diacylglycerol-dependent serine/threonine kinase activity"/>
    <property type="evidence" value="ECO:0007669"/>
    <property type="project" value="UniProtKB-EC"/>
</dbReference>
<dbReference type="FunFam" id="1.10.510.10:FF:002760">
    <property type="match status" value="1"/>
</dbReference>
<evidence type="ECO:0000256" key="11">
    <source>
        <dbReference type="ARBA" id="ARBA00022833"/>
    </source>
</evidence>
<dbReference type="InterPro" id="IPR035892">
    <property type="entry name" value="C2_domain_sf"/>
</dbReference>
<dbReference type="Proteomes" id="UP000075885">
    <property type="component" value="Unassembled WGS sequence"/>
</dbReference>
<comment type="similarity">
    <text evidence="1">Belongs to the protein kinase superfamily. AGC Ser/Thr protein kinase family. PKC subfamily.</text>
</comment>
<dbReference type="FunFam" id="3.30.200.20:FF:000080">
    <property type="entry name" value="Protein kinase C"/>
    <property type="match status" value="1"/>
</dbReference>
<dbReference type="SUPFAM" id="SSF56112">
    <property type="entry name" value="Protein kinase-like (PK-like)"/>
    <property type="match status" value="1"/>
</dbReference>
<evidence type="ECO:0000256" key="6">
    <source>
        <dbReference type="ARBA" id="ARBA00022723"/>
    </source>
</evidence>
<keyword evidence="10" id="KW-0418">Kinase</keyword>
<dbReference type="Pfam" id="PF00069">
    <property type="entry name" value="Pkinase"/>
    <property type="match status" value="1"/>
</dbReference>
<keyword evidence="8 13" id="KW-0547">Nucleotide-binding</keyword>
<evidence type="ECO:0000256" key="12">
    <source>
        <dbReference type="ARBA" id="ARBA00022840"/>
    </source>
</evidence>
<feature type="binding site" evidence="13">
    <location>
        <position position="228"/>
    </location>
    <ligand>
        <name>ATP</name>
        <dbReference type="ChEBI" id="CHEBI:30616"/>
    </ligand>
</feature>
<keyword evidence="4" id="KW-0597">Phosphoprotein</keyword>
<keyword evidence="5" id="KW-0808">Transferase</keyword>
<dbReference type="SMART" id="SM00133">
    <property type="entry name" value="S_TK_X"/>
    <property type="match status" value="1"/>
</dbReference>
<evidence type="ECO:0000256" key="5">
    <source>
        <dbReference type="ARBA" id="ARBA00022679"/>
    </source>
</evidence>
<dbReference type="GO" id="GO:0008270">
    <property type="term" value="F:zinc ion binding"/>
    <property type="evidence" value="ECO:0007669"/>
    <property type="project" value="UniProtKB-KW"/>
</dbReference>
<proteinExistence type="inferred from homology"/>
<dbReference type="AlphaFoldDB" id="A0A182PBN6"/>
<dbReference type="InterPro" id="IPR011009">
    <property type="entry name" value="Kinase-like_dom_sf"/>
</dbReference>
<dbReference type="CDD" id="cd04026">
    <property type="entry name" value="C2_PKC_alpha_gamma"/>
    <property type="match status" value="1"/>
</dbReference>
<dbReference type="STRING" id="199890.A0A182PBN6"/>
<dbReference type="InterPro" id="IPR000719">
    <property type="entry name" value="Prot_kinase_dom"/>
</dbReference>
<dbReference type="PANTHER" id="PTHR24351">
    <property type="entry name" value="RIBOSOMAL PROTEIN S6 KINASE"/>
    <property type="match status" value="1"/>
</dbReference>
<keyword evidence="6" id="KW-0479">Metal-binding</keyword>
<evidence type="ECO:0000256" key="1">
    <source>
        <dbReference type="ARBA" id="ARBA00005490"/>
    </source>
</evidence>
<feature type="domain" description="AGC-kinase C-terminal" evidence="16">
    <location>
        <begin position="379"/>
        <end position="449"/>
    </location>
</feature>
<reference evidence="17" key="2">
    <citation type="submission" date="2020-05" db="UniProtKB">
        <authorList>
            <consortium name="EnsemblMetazoa"/>
        </authorList>
    </citation>
    <scope>IDENTIFICATION</scope>
    <source>
        <strain evidence="17">Epiroticus2</strain>
    </source>
</reference>
<dbReference type="VEuPathDB" id="VectorBase:AEPI004341"/>
<dbReference type="Pfam" id="PF00168">
    <property type="entry name" value="C2"/>
    <property type="match status" value="1"/>
</dbReference>